<dbReference type="AlphaFoldDB" id="A4G972"/>
<keyword evidence="7" id="KW-1185">Reference proteome</keyword>
<gene>
    <name evidence="6" type="ordered locus">HEAR2947</name>
</gene>
<keyword evidence="5" id="KW-0479">Metal-binding</keyword>
<comment type="cofactor">
    <cofactor evidence="5">
        <name>Mg(2+)</name>
        <dbReference type="ChEBI" id="CHEBI:18420"/>
    </cofactor>
</comment>
<dbReference type="PIRSF" id="PIRSF006806">
    <property type="entry name" value="FTHF_cligase"/>
    <property type="match status" value="1"/>
</dbReference>
<evidence type="ECO:0000256" key="1">
    <source>
        <dbReference type="ARBA" id="ARBA00010638"/>
    </source>
</evidence>
<proteinExistence type="inferred from homology"/>
<dbReference type="STRING" id="204773.HEAR2947"/>
<dbReference type="GO" id="GO:0046872">
    <property type="term" value="F:metal ion binding"/>
    <property type="evidence" value="ECO:0007669"/>
    <property type="project" value="UniProtKB-KW"/>
</dbReference>
<reference evidence="6 7" key="1">
    <citation type="journal article" date="2007" name="PLoS Genet.">
        <title>A tale of two oxidation states: bacterial colonization of arsenic-rich environments.</title>
        <authorList>
            <person name="Muller D."/>
            <person name="Medigue C."/>
            <person name="Koechler S."/>
            <person name="Barbe V."/>
            <person name="Barakat M."/>
            <person name="Talla E."/>
            <person name="Bonnefoy V."/>
            <person name="Krin E."/>
            <person name="Arsene-Ploetze F."/>
            <person name="Carapito C."/>
            <person name="Chandler M."/>
            <person name="Cournoyer B."/>
            <person name="Cruveiller S."/>
            <person name="Dossat C."/>
            <person name="Duval S."/>
            <person name="Heymann M."/>
            <person name="Leize E."/>
            <person name="Lieutaud A."/>
            <person name="Lievremont D."/>
            <person name="Makita Y."/>
            <person name="Mangenot S."/>
            <person name="Nitschke W."/>
            <person name="Ortet P."/>
            <person name="Perdrial N."/>
            <person name="Schoepp B."/>
            <person name="Siguier N."/>
            <person name="Simeonova D.D."/>
            <person name="Rouy Z."/>
            <person name="Segurens B."/>
            <person name="Turlin E."/>
            <person name="Vallenet D."/>
            <person name="Van Dorsselaer A."/>
            <person name="Weiss S."/>
            <person name="Weissenbach J."/>
            <person name="Lett M.C."/>
            <person name="Danchin A."/>
            <person name="Bertin P.N."/>
        </authorList>
    </citation>
    <scope>NUCLEOTIDE SEQUENCE [LARGE SCALE GENOMIC DNA]</scope>
    <source>
        <strain evidence="7">ULPAs1</strain>
    </source>
</reference>
<keyword evidence="5" id="KW-0460">Magnesium</keyword>
<dbReference type="InterPro" id="IPR024185">
    <property type="entry name" value="FTHF_cligase-like_sf"/>
</dbReference>
<dbReference type="InterPro" id="IPR002698">
    <property type="entry name" value="FTHF_cligase"/>
</dbReference>
<dbReference type="Proteomes" id="UP000006697">
    <property type="component" value="Chromosome"/>
</dbReference>
<evidence type="ECO:0000256" key="2">
    <source>
        <dbReference type="ARBA" id="ARBA00022741"/>
    </source>
</evidence>
<name>A4G972_HERAR</name>
<protein>
    <recommendedName>
        <fullName evidence="5">5-formyltetrahydrofolate cyclo-ligase</fullName>
        <ecNumber evidence="5">6.3.3.2</ecNumber>
    </recommendedName>
</protein>
<dbReference type="GO" id="GO:0009396">
    <property type="term" value="P:folic acid-containing compound biosynthetic process"/>
    <property type="evidence" value="ECO:0007669"/>
    <property type="project" value="TreeGrafter"/>
</dbReference>
<comment type="similarity">
    <text evidence="1 5">Belongs to the 5-formyltetrahydrofolate cyclo-ligase family.</text>
</comment>
<dbReference type="GO" id="GO:0005524">
    <property type="term" value="F:ATP binding"/>
    <property type="evidence" value="ECO:0007669"/>
    <property type="project" value="UniProtKB-KW"/>
</dbReference>
<feature type="binding site" evidence="4">
    <location>
        <begin position="130"/>
        <end position="138"/>
    </location>
    <ligand>
        <name>ATP</name>
        <dbReference type="ChEBI" id="CHEBI:30616"/>
    </ligand>
</feature>
<dbReference type="KEGG" id="har:HEAR2947"/>
<dbReference type="PANTHER" id="PTHR23407">
    <property type="entry name" value="ATPASE INHIBITOR/5-FORMYLTETRAHYDROFOLATE CYCLO-LIGASE"/>
    <property type="match status" value="1"/>
</dbReference>
<dbReference type="Pfam" id="PF01812">
    <property type="entry name" value="5-FTHF_cyc-lig"/>
    <property type="match status" value="1"/>
</dbReference>
<dbReference type="NCBIfam" id="TIGR02727">
    <property type="entry name" value="MTHFS_bact"/>
    <property type="match status" value="1"/>
</dbReference>
<feature type="binding site" evidence="4">
    <location>
        <begin position="4"/>
        <end position="8"/>
    </location>
    <ligand>
        <name>ATP</name>
        <dbReference type="ChEBI" id="CHEBI:30616"/>
    </ligand>
</feature>
<dbReference type="GO" id="GO:0030272">
    <property type="term" value="F:5-formyltetrahydrofolate cyclo-ligase activity"/>
    <property type="evidence" value="ECO:0007669"/>
    <property type="project" value="UniProtKB-EC"/>
</dbReference>
<comment type="catalytic activity">
    <reaction evidence="5">
        <text>(6S)-5-formyl-5,6,7,8-tetrahydrofolate + ATP = (6R)-5,10-methenyltetrahydrofolate + ADP + phosphate</text>
        <dbReference type="Rhea" id="RHEA:10488"/>
        <dbReference type="ChEBI" id="CHEBI:30616"/>
        <dbReference type="ChEBI" id="CHEBI:43474"/>
        <dbReference type="ChEBI" id="CHEBI:57455"/>
        <dbReference type="ChEBI" id="CHEBI:57457"/>
        <dbReference type="ChEBI" id="CHEBI:456216"/>
        <dbReference type="EC" id="6.3.3.2"/>
    </reaction>
</comment>
<dbReference type="eggNOG" id="COG0212">
    <property type="taxonomic scope" value="Bacteria"/>
</dbReference>
<evidence type="ECO:0000256" key="3">
    <source>
        <dbReference type="ARBA" id="ARBA00022840"/>
    </source>
</evidence>
<sequence length="186" mass="20820">MQNKTELRKTLLASRNAITDEQRQLWDKQLVEKIMAWWTIKRLHTIGVYWPMRGEPDLNAAYATLAELGVQLALPVVVRDNAPLKFCAWTPGDPVIKDRYGAAVPADQHTELQPQALIIPCVGFNTQRFRLGYGGGFYDRTLASVPRPHTIGVAYAHAETVFSADPYDIALDMVMTPSMTLAQDHA</sequence>
<dbReference type="EMBL" id="CU207211">
    <property type="protein sequence ID" value="CAL63059.1"/>
    <property type="molecule type" value="Genomic_DNA"/>
</dbReference>
<dbReference type="GO" id="GO:0035999">
    <property type="term" value="P:tetrahydrofolate interconversion"/>
    <property type="evidence" value="ECO:0007669"/>
    <property type="project" value="TreeGrafter"/>
</dbReference>
<evidence type="ECO:0000256" key="4">
    <source>
        <dbReference type="PIRSR" id="PIRSR006806-1"/>
    </source>
</evidence>
<dbReference type="PANTHER" id="PTHR23407:SF1">
    <property type="entry name" value="5-FORMYLTETRAHYDROFOLATE CYCLO-LIGASE"/>
    <property type="match status" value="1"/>
</dbReference>
<evidence type="ECO:0000256" key="5">
    <source>
        <dbReference type="RuleBase" id="RU361279"/>
    </source>
</evidence>
<accession>A4G972</accession>
<dbReference type="Gene3D" id="3.40.50.10420">
    <property type="entry name" value="NagB/RpiA/CoA transferase-like"/>
    <property type="match status" value="1"/>
</dbReference>
<dbReference type="SUPFAM" id="SSF100950">
    <property type="entry name" value="NagB/RpiA/CoA transferase-like"/>
    <property type="match status" value="1"/>
</dbReference>
<feature type="binding site" evidence="4">
    <location>
        <position position="55"/>
    </location>
    <ligand>
        <name>substrate</name>
    </ligand>
</feature>
<dbReference type="OrthoDB" id="9801938at2"/>
<evidence type="ECO:0000313" key="7">
    <source>
        <dbReference type="Proteomes" id="UP000006697"/>
    </source>
</evidence>
<keyword evidence="3 4" id="KW-0067">ATP-binding</keyword>
<dbReference type="EC" id="6.3.3.2" evidence="5"/>
<organism evidence="6 7">
    <name type="scientific">Herminiimonas arsenicoxydans</name>
    <dbReference type="NCBI Taxonomy" id="204773"/>
    <lineage>
        <taxon>Bacteria</taxon>
        <taxon>Pseudomonadati</taxon>
        <taxon>Pseudomonadota</taxon>
        <taxon>Betaproteobacteria</taxon>
        <taxon>Burkholderiales</taxon>
        <taxon>Oxalobacteraceae</taxon>
        <taxon>Herminiimonas</taxon>
    </lineage>
</organism>
<dbReference type="HOGENOM" id="CLU_066245_0_1_4"/>
<keyword evidence="2 4" id="KW-0547">Nucleotide-binding</keyword>
<dbReference type="InterPro" id="IPR037171">
    <property type="entry name" value="NagB/RpiA_transferase-like"/>
</dbReference>
<evidence type="ECO:0000313" key="6">
    <source>
        <dbReference type="EMBL" id="CAL63059.1"/>
    </source>
</evidence>